<evidence type="ECO:0000313" key="3">
    <source>
        <dbReference type="EMBL" id="GMF42329.1"/>
    </source>
</evidence>
<comment type="caution">
    <text evidence="3">The sequence shown here is derived from an EMBL/GenBank/DDBJ whole genome shotgun (WGS) entry which is preliminary data.</text>
</comment>
<gene>
    <name evidence="3" type="ORF">Pfra01_001379700</name>
</gene>
<keyword evidence="2" id="KW-0472">Membrane</keyword>
<proteinExistence type="predicted"/>
<accession>A0A9W6XP96</accession>
<organism evidence="3 4">
    <name type="scientific">Phytophthora fragariaefolia</name>
    <dbReference type="NCBI Taxonomy" id="1490495"/>
    <lineage>
        <taxon>Eukaryota</taxon>
        <taxon>Sar</taxon>
        <taxon>Stramenopiles</taxon>
        <taxon>Oomycota</taxon>
        <taxon>Peronosporomycetes</taxon>
        <taxon>Peronosporales</taxon>
        <taxon>Peronosporaceae</taxon>
        <taxon>Phytophthora</taxon>
    </lineage>
</organism>
<evidence type="ECO:0000256" key="1">
    <source>
        <dbReference type="SAM" id="MobiDB-lite"/>
    </source>
</evidence>
<keyword evidence="2" id="KW-1133">Transmembrane helix</keyword>
<sequence>MCGRRRTTRRYPSRQTPSRSRGSRSPLQATGSSSNRRRRRSSSSRTAGVPRNSSSPPAAARVFAQFNFNITGAIQLSTESVIGCPLDDAAVELRLQLELVAVPEEDTAAHFEHATLMSTMRPGRNVLASVTVLVNISIILSLASTASCTEYVGSTTSIGSVGHTRLLMEAFHSGQ</sequence>
<reference evidence="3" key="1">
    <citation type="submission" date="2023-04" db="EMBL/GenBank/DDBJ databases">
        <title>Phytophthora fragariaefolia NBRC 109709.</title>
        <authorList>
            <person name="Ichikawa N."/>
            <person name="Sato H."/>
            <person name="Tonouchi N."/>
        </authorList>
    </citation>
    <scope>NUCLEOTIDE SEQUENCE</scope>
    <source>
        <strain evidence="3">NBRC 109709</strain>
    </source>
</reference>
<protein>
    <submittedName>
        <fullName evidence="3">Unnamed protein product</fullName>
    </submittedName>
</protein>
<feature type="region of interest" description="Disordered" evidence="1">
    <location>
        <begin position="1"/>
        <end position="57"/>
    </location>
</feature>
<dbReference type="AlphaFoldDB" id="A0A9W6XP96"/>
<evidence type="ECO:0000313" key="4">
    <source>
        <dbReference type="Proteomes" id="UP001165121"/>
    </source>
</evidence>
<feature type="transmembrane region" description="Helical" evidence="2">
    <location>
        <begin position="126"/>
        <end position="146"/>
    </location>
</feature>
<keyword evidence="2" id="KW-0812">Transmembrane</keyword>
<dbReference type="Proteomes" id="UP001165121">
    <property type="component" value="Unassembled WGS sequence"/>
</dbReference>
<feature type="compositionally biased region" description="Basic residues" evidence="1">
    <location>
        <begin position="1"/>
        <end position="12"/>
    </location>
</feature>
<dbReference type="EMBL" id="BSXT01001426">
    <property type="protein sequence ID" value="GMF42329.1"/>
    <property type="molecule type" value="Genomic_DNA"/>
</dbReference>
<evidence type="ECO:0000256" key="2">
    <source>
        <dbReference type="SAM" id="Phobius"/>
    </source>
</evidence>
<keyword evidence="4" id="KW-1185">Reference proteome</keyword>
<name>A0A9W6XP96_9STRA</name>